<evidence type="ECO:0000256" key="1">
    <source>
        <dbReference type="ARBA" id="ARBA00022801"/>
    </source>
</evidence>
<comment type="caution">
    <text evidence="3">The sequence shown here is derived from an EMBL/GenBank/DDBJ whole genome shotgun (WGS) entry which is preliminary data.</text>
</comment>
<dbReference type="InterPro" id="IPR012338">
    <property type="entry name" value="Beta-lactam/transpept-like"/>
</dbReference>
<dbReference type="Proteomes" id="UP001602013">
    <property type="component" value="Unassembled WGS sequence"/>
</dbReference>
<sequence>MPDPGDSGGPDASLRGILADAVPTACSAAVAVIAVDGAVVAAAAAGEAVRYSGATEALLDKRPPARRDSVFDLASITKLFTTTAILSLVEDGLLKLDEPVATWLPAAYGGHRATTLRHLLTHTAGLPPSRRAHEEIPGDGPAAHAARMELILTTRPDHPLGERYVYSDVGMVTAGRVAEIAGGAPLDELVRTRVIGPLGLTSTCYRPPAELLPRVVATEYQADRPGPGCIRGEVHDETAYGLGGVAGHAGLFSTADDLVRFGETLRTGGGPILRPDTVAEMTRDQGVTGAAFDHGLGVRIGDPAIVGPLGRAYGHSGFTGTSLVVDPERALTVVLLTNNVHPVRGRPGIRDLRHAVAAEALRISS</sequence>
<dbReference type="Pfam" id="PF00144">
    <property type="entry name" value="Beta-lactamase"/>
    <property type="match status" value="1"/>
</dbReference>
<dbReference type="SUPFAM" id="SSF56601">
    <property type="entry name" value="beta-lactamase/transpeptidase-like"/>
    <property type="match status" value="1"/>
</dbReference>
<dbReference type="InterPro" id="IPR001466">
    <property type="entry name" value="Beta-lactam-related"/>
</dbReference>
<reference evidence="3 4" key="1">
    <citation type="submission" date="2024-10" db="EMBL/GenBank/DDBJ databases">
        <title>The Natural Products Discovery Center: Release of the First 8490 Sequenced Strains for Exploring Actinobacteria Biosynthetic Diversity.</title>
        <authorList>
            <person name="Kalkreuter E."/>
            <person name="Kautsar S.A."/>
            <person name="Yang D."/>
            <person name="Bader C.D."/>
            <person name="Teijaro C.N."/>
            <person name="Fluegel L."/>
            <person name="Davis C.M."/>
            <person name="Simpson J.R."/>
            <person name="Lauterbach L."/>
            <person name="Steele A.D."/>
            <person name="Gui C."/>
            <person name="Meng S."/>
            <person name="Li G."/>
            <person name="Viehrig K."/>
            <person name="Ye F."/>
            <person name="Su P."/>
            <person name="Kiefer A.F."/>
            <person name="Nichols A."/>
            <person name="Cepeda A.J."/>
            <person name="Yan W."/>
            <person name="Fan B."/>
            <person name="Jiang Y."/>
            <person name="Adhikari A."/>
            <person name="Zheng C.-J."/>
            <person name="Schuster L."/>
            <person name="Cowan T.M."/>
            <person name="Smanski M.J."/>
            <person name="Chevrette M.G."/>
            <person name="De Carvalho L.P.S."/>
            <person name="Shen B."/>
        </authorList>
    </citation>
    <scope>NUCLEOTIDE SEQUENCE [LARGE SCALE GENOMIC DNA]</scope>
    <source>
        <strain evidence="3 4">NPDC002173</strain>
    </source>
</reference>
<proteinExistence type="predicted"/>
<dbReference type="PANTHER" id="PTHR43283">
    <property type="entry name" value="BETA-LACTAMASE-RELATED"/>
    <property type="match status" value="1"/>
</dbReference>
<dbReference type="EC" id="3.-.-.-" evidence="3"/>
<dbReference type="RefSeq" id="WP_387415973.1">
    <property type="nucleotide sequence ID" value="NZ_JBIASD010000023.1"/>
</dbReference>
<gene>
    <name evidence="3" type="ORF">ACFYXI_29330</name>
</gene>
<accession>A0ABW6SXG4</accession>
<protein>
    <submittedName>
        <fullName evidence="3">Serine hydrolase domain-containing protein</fullName>
        <ecNumber evidence="3">3.-.-.-</ecNumber>
    </submittedName>
</protein>
<evidence type="ECO:0000313" key="4">
    <source>
        <dbReference type="Proteomes" id="UP001602013"/>
    </source>
</evidence>
<dbReference type="EMBL" id="JBIASD010000023">
    <property type="protein sequence ID" value="MFF3669699.1"/>
    <property type="molecule type" value="Genomic_DNA"/>
</dbReference>
<dbReference type="InterPro" id="IPR050789">
    <property type="entry name" value="Diverse_Enzym_Activities"/>
</dbReference>
<keyword evidence="4" id="KW-1185">Reference proteome</keyword>
<dbReference type="Gene3D" id="3.40.710.10">
    <property type="entry name" value="DD-peptidase/beta-lactamase superfamily"/>
    <property type="match status" value="1"/>
</dbReference>
<organism evidence="3 4">
    <name type="scientific">Microtetraspora malaysiensis</name>
    <dbReference type="NCBI Taxonomy" id="161358"/>
    <lineage>
        <taxon>Bacteria</taxon>
        <taxon>Bacillati</taxon>
        <taxon>Actinomycetota</taxon>
        <taxon>Actinomycetes</taxon>
        <taxon>Streptosporangiales</taxon>
        <taxon>Streptosporangiaceae</taxon>
        <taxon>Microtetraspora</taxon>
    </lineage>
</organism>
<evidence type="ECO:0000313" key="3">
    <source>
        <dbReference type="EMBL" id="MFF3669699.1"/>
    </source>
</evidence>
<dbReference type="GO" id="GO:0016787">
    <property type="term" value="F:hydrolase activity"/>
    <property type="evidence" value="ECO:0007669"/>
    <property type="project" value="UniProtKB-KW"/>
</dbReference>
<feature type="domain" description="Beta-lactamase-related" evidence="2">
    <location>
        <begin position="35"/>
        <end position="356"/>
    </location>
</feature>
<dbReference type="PANTHER" id="PTHR43283:SF11">
    <property type="entry name" value="BETA-LACTAMASE-RELATED DOMAIN-CONTAINING PROTEIN"/>
    <property type="match status" value="1"/>
</dbReference>
<evidence type="ECO:0000259" key="2">
    <source>
        <dbReference type="Pfam" id="PF00144"/>
    </source>
</evidence>
<keyword evidence="1 3" id="KW-0378">Hydrolase</keyword>
<name>A0ABW6SXG4_9ACTN</name>